<name>A9WCS7_CHLAA</name>
<evidence type="ECO:0000256" key="1">
    <source>
        <dbReference type="SAM" id="SignalP"/>
    </source>
</evidence>
<proteinExistence type="predicted"/>
<keyword evidence="1" id="KW-0732">Signal</keyword>
<reference evidence="3" key="1">
    <citation type="journal article" date="2011" name="BMC Genomics">
        <title>Complete genome sequence of the filamentous anoxygenic phototrophic bacterium Chloroflexus aurantiacus.</title>
        <authorList>
            <person name="Tang K.H."/>
            <person name="Barry K."/>
            <person name="Chertkov O."/>
            <person name="Dalin E."/>
            <person name="Han C.S."/>
            <person name="Hauser L.J."/>
            <person name="Honchak B.M."/>
            <person name="Karbach L.E."/>
            <person name="Land M.L."/>
            <person name="Lapidus A."/>
            <person name="Larimer F.W."/>
            <person name="Mikhailova N."/>
            <person name="Pitluck S."/>
            <person name="Pierson B.K."/>
            <person name="Blankenship R.E."/>
        </authorList>
    </citation>
    <scope>NUCLEOTIDE SEQUENCE [LARGE SCALE GENOMIC DNA]</scope>
    <source>
        <strain evidence="3">ATCC 29366 / DSM 635 / J-10-fl</strain>
    </source>
</reference>
<dbReference type="AlphaFoldDB" id="A9WCS7"/>
<gene>
    <name evidence="2" type="ordered locus">Caur_3862</name>
</gene>
<dbReference type="EMBL" id="CP000909">
    <property type="protein sequence ID" value="ABY37039.1"/>
    <property type="molecule type" value="Genomic_DNA"/>
</dbReference>
<dbReference type="HOGENOM" id="CLU_014011_0_0_0"/>
<protein>
    <submittedName>
        <fullName evidence="2">Uncharacterized protein</fullName>
    </submittedName>
</protein>
<feature type="signal peptide" evidence="1">
    <location>
        <begin position="1"/>
        <end position="23"/>
    </location>
</feature>
<dbReference type="RefSeq" id="WP_012259692.1">
    <property type="nucleotide sequence ID" value="NC_010175.1"/>
</dbReference>
<accession>A9WCS7</accession>
<organism evidence="2 3">
    <name type="scientific">Chloroflexus aurantiacus (strain ATCC 29366 / DSM 635 / J-10-fl)</name>
    <dbReference type="NCBI Taxonomy" id="324602"/>
    <lineage>
        <taxon>Bacteria</taxon>
        <taxon>Bacillati</taxon>
        <taxon>Chloroflexota</taxon>
        <taxon>Chloroflexia</taxon>
        <taxon>Chloroflexales</taxon>
        <taxon>Chloroflexineae</taxon>
        <taxon>Chloroflexaceae</taxon>
        <taxon>Chloroflexus</taxon>
    </lineage>
</organism>
<dbReference type="Pfam" id="PF18952">
    <property type="entry name" value="DUF5696"/>
    <property type="match status" value="1"/>
</dbReference>
<dbReference type="EnsemblBacteria" id="ABY37039">
    <property type="protein sequence ID" value="ABY37039"/>
    <property type="gene ID" value="Caur_3862"/>
</dbReference>
<dbReference type="KEGG" id="cau:Caur_3862"/>
<keyword evidence="3" id="KW-1185">Reference proteome</keyword>
<dbReference type="eggNOG" id="COG3420">
    <property type="taxonomic scope" value="Bacteria"/>
</dbReference>
<sequence>MDKIINILIVVTLFMTCQPVAQAAGWQRVVPDGYERVATNTGFELYLNRETLAFKVLDRRSGYLWSSNLDEVTPEDRLNRSWTAFARSGISIEYMDSRANTRRASITNAAHELDITLINNGFRGQLTFTEPAITLTVQVTLTADGVQIEVPASGIVEGGSFRLAQLHLYPFFGATRAAQTRGYMLIPDGSGSLITFAEQTNARTMFYGRYYGADLGMRGSFPNNPNSRPPYLLSAPVFGMVHGEGQHAFLSILEHGSAYAELQAHPAGIITQFNFLYNLFIYNESYFQPTNRAGSGVTVIQPQTNTFDIVQHYHFLTGREADYVGLARAYQRFLVDRGVLRAMPATQRDLPLRIEFLGAERERVLFWQRAIPMTTIAHMEEILASLPTQRVEATCYGWQPLGATAPQPLTLRIEGALGSRNDLIALAQTITDRGGHLNLYLDPQAGIVDESGYTRNEVAMAINKAMLQGNHRGMQQLYLNLPAVERRITALKTATRDYNLGLALDGIGFRLYSDFRNETRRNREAMIQAYQELLAENGPFALYRPNAYLWHATRAYYDMPLGDSGYIYTSTSVPFLPIVLAGYIPYYGPALNFSANVEEDLLRHADYGAYPSFFLTHEPTAAMLKTNSNWLYTSAYAQWRDEIEKAYTWLAKLLGPVQGSSIVARSAPFPGVSITDYANGKRIIVNYTTRQITLAGTTIPPRDAVLIERP</sequence>
<dbReference type="InterPro" id="IPR043751">
    <property type="entry name" value="DUF5696"/>
</dbReference>
<feature type="chain" id="PRO_5002746184" evidence="1">
    <location>
        <begin position="24"/>
        <end position="710"/>
    </location>
</feature>
<evidence type="ECO:0000313" key="2">
    <source>
        <dbReference type="EMBL" id="ABY37039.1"/>
    </source>
</evidence>
<dbReference type="Proteomes" id="UP000002008">
    <property type="component" value="Chromosome"/>
</dbReference>
<dbReference type="STRING" id="324602.Caur_3862"/>
<evidence type="ECO:0000313" key="3">
    <source>
        <dbReference type="Proteomes" id="UP000002008"/>
    </source>
</evidence>
<dbReference type="InParanoid" id="A9WCS7"/>
<dbReference type="PATRIC" id="fig|324602.8.peg.4335"/>